<dbReference type="InterPro" id="IPR029063">
    <property type="entry name" value="SAM-dependent_MTases_sf"/>
</dbReference>
<evidence type="ECO:0000313" key="2">
    <source>
        <dbReference type="Proteomes" id="UP000460272"/>
    </source>
</evidence>
<dbReference type="Pfam" id="PF04672">
    <property type="entry name" value="Methyltransf_19"/>
    <property type="match status" value="1"/>
</dbReference>
<keyword evidence="1" id="KW-0489">Methyltransferase</keyword>
<keyword evidence="2" id="KW-1185">Reference proteome</keyword>
<dbReference type="AlphaFoldDB" id="A0A6P2BS83"/>
<dbReference type="InterPro" id="IPR006764">
    <property type="entry name" value="SAM_dep_MeTrfase_SAV2177_type"/>
</dbReference>
<protein>
    <submittedName>
        <fullName evidence="1">SAM-dependent methyltransferase</fullName>
    </submittedName>
</protein>
<comment type="caution">
    <text evidence="1">The sequence shown here is derived from an EMBL/GenBank/DDBJ whole genome shotgun (WGS) entry which is preliminary data.</text>
</comment>
<dbReference type="Gene3D" id="3.40.50.150">
    <property type="entry name" value="Vaccinia Virus protein VP39"/>
    <property type="match status" value="1"/>
</dbReference>
<dbReference type="PIRSF" id="PIRSF017393">
    <property type="entry name" value="MTase_SAV2177"/>
    <property type="match status" value="1"/>
</dbReference>
<gene>
    <name evidence="1" type="ORF">EAS64_31015</name>
</gene>
<keyword evidence="1" id="KW-0808">Transferase</keyword>
<sequence length="234" mass="25514">MAPLGAIANRQFLRRVVHYLVLEAGVTQFLDIGSGLPTHGNVSDVAHEIYPDARIVHVDNDPVVYTHSKALLADARTTDFVLGDARRPAEILGDPVVRSLIDFGRPVGLLLFAVLHHIEDEDQPERIMAELRDAMPAGSNLAISSLRLPGHELAEQRAVTLEGEALMTGALGSIRWREDAQILSWFGQWKMVEPGLVPLADWRPSAPAHSLHPEVHHSFSGGVATKELPGFMAG</sequence>
<reference evidence="1 2" key="1">
    <citation type="submission" date="2018-11" db="EMBL/GenBank/DDBJ databases">
        <title>Trebonia kvetii gen.nov., sp.nov., a novel acidophilic actinobacterium, and proposal of the new actinobacterial family Treboniaceae fam. nov.</title>
        <authorList>
            <person name="Rapoport D."/>
            <person name="Sagova-Mareckova M."/>
            <person name="Sedlacek I."/>
            <person name="Provaznik J."/>
            <person name="Kralova S."/>
            <person name="Pavlinic D."/>
            <person name="Benes V."/>
            <person name="Kopecky J."/>
        </authorList>
    </citation>
    <scope>NUCLEOTIDE SEQUENCE [LARGE SCALE GENOMIC DNA]</scope>
    <source>
        <strain evidence="1 2">15Tr583</strain>
    </source>
</reference>
<dbReference type="Proteomes" id="UP000460272">
    <property type="component" value="Unassembled WGS sequence"/>
</dbReference>
<dbReference type="RefSeq" id="WP_145858789.1">
    <property type="nucleotide sequence ID" value="NZ_RPFW01000006.1"/>
</dbReference>
<proteinExistence type="predicted"/>
<name>A0A6P2BS83_9ACTN</name>
<evidence type="ECO:0000313" key="1">
    <source>
        <dbReference type="EMBL" id="TVZ01874.1"/>
    </source>
</evidence>
<dbReference type="GO" id="GO:0008168">
    <property type="term" value="F:methyltransferase activity"/>
    <property type="evidence" value="ECO:0007669"/>
    <property type="project" value="UniProtKB-KW"/>
</dbReference>
<dbReference type="SUPFAM" id="SSF53335">
    <property type="entry name" value="S-adenosyl-L-methionine-dependent methyltransferases"/>
    <property type="match status" value="1"/>
</dbReference>
<dbReference type="GO" id="GO:0032259">
    <property type="term" value="P:methylation"/>
    <property type="evidence" value="ECO:0007669"/>
    <property type="project" value="UniProtKB-KW"/>
</dbReference>
<organism evidence="1 2">
    <name type="scientific">Trebonia kvetii</name>
    <dbReference type="NCBI Taxonomy" id="2480626"/>
    <lineage>
        <taxon>Bacteria</taxon>
        <taxon>Bacillati</taxon>
        <taxon>Actinomycetota</taxon>
        <taxon>Actinomycetes</taxon>
        <taxon>Streptosporangiales</taxon>
        <taxon>Treboniaceae</taxon>
        <taxon>Trebonia</taxon>
    </lineage>
</organism>
<dbReference type="EMBL" id="RPFW01000006">
    <property type="protein sequence ID" value="TVZ01874.1"/>
    <property type="molecule type" value="Genomic_DNA"/>
</dbReference>
<dbReference type="OrthoDB" id="4073278at2"/>
<accession>A0A6P2BS83</accession>